<accession>A0ABQ6E5I3</accession>
<dbReference type="InterPro" id="IPR013362">
    <property type="entry name" value="Pilus_4_PilV"/>
</dbReference>
<evidence type="ECO:0000313" key="2">
    <source>
        <dbReference type="EMBL" id="GLS92601.1"/>
    </source>
</evidence>
<dbReference type="EMBL" id="BSPQ01000026">
    <property type="protein sequence ID" value="GLS92601.1"/>
    <property type="molecule type" value="Genomic_DNA"/>
</dbReference>
<dbReference type="NCBIfam" id="TIGR02523">
    <property type="entry name" value="type_IV_pilV"/>
    <property type="match status" value="1"/>
</dbReference>
<evidence type="ECO:0000313" key="3">
    <source>
        <dbReference type="Proteomes" id="UP001157353"/>
    </source>
</evidence>
<organism evidence="2 3">
    <name type="scientific">Psychromonas marina</name>
    <dbReference type="NCBI Taxonomy" id="88364"/>
    <lineage>
        <taxon>Bacteria</taxon>
        <taxon>Pseudomonadati</taxon>
        <taxon>Pseudomonadota</taxon>
        <taxon>Gammaproteobacteria</taxon>
        <taxon>Alteromonadales</taxon>
        <taxon>Psychromonadaceae</taxon>
        <taxon>Psychromonas</taxon>
    </lineage>
</organism>
<protein>
    <submittedName>
        <fullName evidence="2">Type IV pilus modification protein PilV</fullName>
    </submittedName>
</protein>
<name>A0ABQ6E5I3_9GAMM</name>
<feature type="transmembrane region" description="Helical" evidence="1">
    <location>
        <begin position="12"/>
        <end position="33"/>
    </location>
</feature>
<dbReference type="RefSeq" id="WP_284205709.1">
    <property type="nucleotide sequence ID" value="NZ_BSPQ01000026.1"/>
</dbReference>
<gene>
    <name evidence="2" type="primary">pilV_2</name>
    <name evidence="2" type="ORF">GCM10007916_36730</name>
</gene>
<comment type="caution">
    <text evidence="2">The sequence shown here is derived from an EMBL/GenBank/DDBJ whole genome shotgun (WGS) entry which is preliminary data.</text>
</comment>
<evidence type="ECO:0000256" key="1">
    <source>
        <dbReference type="SAM" id="Phobius"/>
    </source>
</evidence>
<keyword evidence="1" id="KW-1133">Transmembrane helix</keyword>
<keyword evidence="1" id="KW-0812">Transmembrane</keyword>
<proteinExistence type="predicted"/>
<reference evidence="3" key="1">
    <citation type="journal article" date="2019" name="Int. J. Syst. Evol. Microbiol.">
        <title>The Global Catalogue of Microorganisms (GCM) 10K type strain sequencing project: providing services to taxonomists for standard genome sequencing and annotation.</title>
        <authorList>
            <consortium name="The Broad Institute Genomics Platform"/>
            <consortium name="The Broad Institute Genome Sequencing Center for Infectious Disease"/>
            <person name="Wu L."/>
            <person name="Ma J."/>
        </authorList>
    </citation>
    <scope>NUCLEOTIDE SEQUENCE [LARGE SCALE GENOMIC DNA]</scope>
    <source>
        <strain evidence="3">NBRC 103166</strain>
    </source>
</reference>
<sequence>MPNYINLKKQAGASLIEILVAIFVLAAGLFGLASMQILSFKNINNSQFHTLATMYAYDIGERMRSNREAVSAGYYDNISSSNLVEPNCTPCSPEQVAKLDAFKWNQQISTDVIDGGLPDGTGTVTKVGDVFNITVKWKEQQQSDAGGSVGDAAFTLNIQI</sequence>
<dbReference type="Proteomes" id="UP001157353">
    <property type="component" value="Unassembled WGS sequence"/>
</dbReference>
<keyword evidence="3" id="KW-1185">Reference proteome</keyword>
<keyword evidence="1" id="KW-0472">Membrane</keyword>